<gene>
    <name evidence="2" type="ORF">NATSA_10375</name>
</gene>
<evidence type="ECO:0000256" key="1">
    <source>
        <dbReference type="SAM" id="SignalP"/>
    </source>
</evidence>
<protein>
    <submittedName>
        <fullName evidence="2">PorV/PorQ family protein</fullName>
    </submittedName>
</protein>
<keyword evidence="1" id="KW-0732">Signal</keyword>
<proteinExistence type="predicted"/>
<accession>A0A8J7RN30</accession>
<name>A0A8J7RN30_9BACT</name>
<keyword evidence="3" id="KW-1185">Reference proteome</keyword>
<comment type="caution">
    <text evidence="2">The sequence shown here is derived from an EMBL/GenBank/DDBJ whole genome shotgun (WGS) entry which is preliminary data.</text>
</comment>
<feature type="chain" id="PRO_5035163232" evidence="1">
    <location>
        <begin position="26"/>
        <end position="341"/>
    </location>
</feature>
<organism evidence="2 3">
    <name type="scientific">Natronogracilivirga saccharolytica</name>
    <dbReference type="NCBI Taxonomy" id="2812953"/>
    <lineage>
        <taxon>Bacteria</taxon>
        <taxon>Pseudomonadati</taxon>
        <taxon>Balneolota</taxon>
        <taxon>Balneolia</taxon>
        <taxon>Balneolales</taxon>
        <taxon>Cyclonatronaceae</taxon>
        <taxon>Natronogracilivirga</taxon>
    </lineage>
</organism>
<dbReference type="Proteomes" id="UP000673975">
    <property type="component" value="Unassembled WGS sequence"/>
</dbReference>
<sequence length="341" mass="37458">MKLKSLLTTLSIFALSAALLVDADAQPRDKRAQTTMKFLSVSTNARATGMGTAVTAIETKSSYGQFYNPATIARLDRSFDASFGLVNWIADIDYNMGSVAWRPADGRYGVFGLQFVSTDYGEIDETILGAGEKGYYRLGTFRPNAWAAGISYARALTGRFSVGANLKYANLDLGTGTHGLSGDGDLERSDYEEGTMVVDFGVHYQTGFESLNFAMSVRNFAPDISFNEEDSELPLTFRIGVAMDMMDLFDGIDQNMHSFNLSIDANRPRDFDEQLIIGGEYTFMNAFSVRAGYGFPTDTEQISAGFGIRQSLGSVELSIDYSYTTFDVFDNVDTFSIQLGF</sequence>
<dbReference type="EMBL" id="JAFIDN010000008">
    <property type="protein sequence ID" value="MBP3193068.1"/>
    <property type="molecule type" value="Genomic_DNA"/>
</dbReference>
<evidence type="ECO:0000313" key="3">
    <source>
        <dbReference type="Proteomes" id="UP000673975"/>
    </source>
</evidence>
<dbReference type="Gene3D" id="2.40.160.60">
    <property type="entry name" value="Outer membrane protein transport protein (OMPP1/FadL/TodX)"/>
    <property type="match status" value="1"/>
</dbReference>
<reference evidence="2" key="1">
    <citation type="submission" date="2021-02" db="EMBL/GenBank/DDBJ databases">
        <title>Natronogracilivirga saccharolytica gen. nov. sp. nov. a new anaerobic, haloalkiliphilic carbohydrate-fermenting bacterium from soda lake and proposing of Cyclonatronumiaceae fam. nov. in the phylum Balneolaeota.</title>
        <authorList>
            <person name="Zhilina T.N."/>
            <person name="Sorokin D.Y."/>
            <person name="Zavarzina D.G."/>
            <person name="Toshchakov S.V."/>
            <person name="Kublanov I.V."/>
        </authorList>
    </citation>
    <scope>NUCLEOTIDE SEQUENCE</scope>
    <source>
        <strain evidence="2">Z-1702</strain>
    </source>
</reference>
<dbReference type="AlphaFoldDB" id="A0A8J7RN30"/>
<evidence type="ECO:0000313" key="2">
    <source>
        <dbReference type="EMBL" id="MBP3193068.1"/>
    </source>
</evidence>
<dbReference type="SUPFAM" id="SSF56935">
    <property type="entry name" value="Porins"/>
    <property type="match status" value="1"/>
</dbReference>
<dbReference type="RefSeq" id="WP_210512362.1">
    <property type="nucleotide sequence ID" value="NZ_JAFIDN010000008.1"/>
</dbReference>
<feature type="signal peptide" evidence="1">
    <location>
        <begin position="1"/>
        <end position="25"/>
    </location>
</feature>
<dbReference type="NCBIfam" id="NF033709">
    <property type="entry name" value="PorV_fam"/>
    <property type="match status" value="1"/>
</dbReference>